<dbReference type="SMART" id="SM00774">
    <property type="entry name" value="WRKY"/>
    <property type="match status" value="1"/>
</dbReference>
<proteinExistence type="predicted"/>
<feature type="compositionally biased region" description="Low complexity" evidence="6">
    <location>
        <begin position="154"/>
        <end position="165"/>
    </location>
</feature>
<feature type="compositionally biased region" description="Low complexity" evidence="6">
    <location>
        <begin position="455"/>
        <end position="465"/>
    </location>
</feature>
<dbReference type="OrthoDB" id="1912868at2759"/>
<feature type="region of interest" description="Disordered" evidence="6">
    <location>
        <begin position="231"/>
        <end position="270"/>
    </location>
</feature>
<evidence type="ECO:0000313" key="8">
    <source>
        <dbReference type="EMBL" id="PON93666.1"/>
    </source>
</evidence>
<evidence type="ECO:0000313" key="9">
    <source>
        <dbReference type="Proteomes" id="UP000237000"/>
    </source>
</evidence>
<dbReference type="PROSITE" id="PS50811">
    <property type="entry name" value="WRKY"/>
    <property type="match status" value="1"/>
</dbReference>
<keyword evidence="9" id="KW-1185">Reference proteome</keyword>
<feature type="region of interest" description="Disordered" evidence="6">
    <location>
        <begin position="455"/>
        <end position="491"/>
    </location>
</feature>
<gene>
    <name evidence="8" type="primary">TorWRKY44</name>
    <name evidence="8" type="ORF">TorRG33x02_106500</name>
</gene>
<dbReference type="InterPro" id="IPR044810">
    <property type="entry name" value="WRKY_plant"/>
</dbReference>
<dbReference type="AlphaFoldDB" id="A0A2P5F7C8"/>
<dbReference type="InterPro" id="IPR003657">
    <property type="entry name" value="WRKY_dom"/>
</dbReference>
<protein>
    <submittedName>
        <fullName evidence="8">WRKY domain containing protein</fullName>
    </submittedName>
</protein>
<dbReference type="EMBL" id="JXTC01000057">
    <property type="protein sequence ID" value="PON93666.1"/>
    <property type="molecule type" value="Genomic_DNA"/>
</dbReference>
<dbReference type="FunFam" id="2.20.25.80:FF:000002">
    <property type="entry name" value="probable WRKY transcription factor 31"/>
    <property type="match status" value="1"/>
</dbReference>
<feature type="compositionally biased region" description="Basic and acidic residues" evidence="6">
    <location>
        <begin position="96"/>
        <end position="115"/>
    </location>
</feature>
<evidence type="ECO:0000256" key="6">
    <source>
        <dbReference type="SAM" id="MobiDB-lite"/>
    </source>
</evidence>
<organism evidence="8 9">
    <name type="scientific">Trema orientale</name>
    <name type="common">Charcoal tree</name>
    <name type="synonym">Celtis orientalis</name>
    <dbReference type="NCBI Taxonomy" id="63057"/>
    <lineage>
        <taxon>Eukaryota</taxon>
        <taxon>Viridiplantae</taxon>
        <taxon>Streptophyta</taxon>
        <taxon>Embryophyta</taxon>
        <taxon>Tracheophyta</taxon>
        <taxon>Spermatophyta</taxon>
        <taxon>Magnoliopsida</taxon>
        <taxon>eudicotyledons</taxon>
        <taxon>Gunneridae</taxon>
        <taxon>Pentapetalae</taxon>
        <taxon>rosids</taxon>
        <taxon>fabids</taxon>
        <taxon>Rosales</taxon>
        <taxon>Cannabaceae</taxon>
        <taxon>Trema</taxon>
    </lineage>
</organism>
<dbReference type="Proteomes" id="UP000237000">
    <property type="component" value="Unassembled WGS sequence"/>
</dbReference>
<feature type="compositionally biased region" description="Basic and acidic residues" evidence="6">
    <location>
        <begin position="16"/>
        <end position="25"/>
    </location>
</feature>
<feature type="compositionally biased region" description="Low complexity" evidence="6">
    <location>
        <begin position="83"/>
        <end position="94"/>
    </location>
</feature>
<feature type="region of interest" description="Disordered" evidence="6">
    <location>
        <begin position="1"/>
        <end position="115"/>
    </location>
</feature>
<sequence>MEAAALGKAGPGGFVVKEEIKRVESSGDDDQEAAGCKEDFALKIGNERVPHDETDDTKRSSPKQKDLSCNKQQVSRTTDHIESSSIEPDSIASSSRRKEQKNDQLESTRAEMGEVREENQRLKIYLSQIMKDYQTLQMQFNNIVKQETAKKSTDNSTHNSNNNQNEIEETDLVSLSLGSFGSGNPKINNYKDEKNKIPSNMITRTKENMEQPIDHEDQGLSLGLEYKYEGSKSVTETDQGGPAVSNPSAASSFEEPNKEEAGETWPPSKVLKTVKRSVEDEVSQQNPVKKARVCVRARCDTPTMNDGCQWRKYGQKIAKGNPCPRAYYRCTVAPSCPVRKQVQRCADDMSILITTYEGTHNHPLPVSATAMASTTSAAASMLLSGSSSSSRPGGIPSPSAATATAELHRFNTLDSSKWNKQTFYLPSSSASYSSFSSSHPTITLDLTSSNSSHLLNKFSSSSSSSPNYPHDQHHNHHPMYPSTSLSFGSSNSDQYSNSNNLSWINNGFLSYGTSQVPYNTRNQIGTLALGKHTTASTTTSTHNYMQKNSPITPPDHHSSTIAAATKAITADPAFQSALAAALTSIIGGASGGGGGGGSGGDTNNNDVVHKLKWGTGGTSSSDHHLQTAPKGINGCASTFLNKTALTLNNSQPPTPGNNLMFLSPNSLSFSASKSTTTASASPSSDHTREQTS</sequence>
<keyword evidence="2" id="KW-0805">Transcription regulation</keyword>
<name>A0A2P5F7C8_TREOI</name>
<comment type="subcellular location">
    <subcellularLocation>
        <location evidence="1">Nucleus</location>
    </subcellularLocation>
</comment>
<dbReference type="PANTHER" id="PTHR31429:SF86">
    <property type="entry name" value="WRKY TRANSCRIPTION FACTOR 61-RELATED"/>
    <property type="match status" value="1"/>
</dbReference>
<dbReference type="SUPFAM" id="SSF118290">
    <property type="entry name" value="WRKY DNA-binding domain"/>
    <property type="match status" value="1"/>
</dbReference>
<dbReference type="InterPro" id="IPR036576">
    <property type="entry name" value="WRKY_dom_sf"/>
</dbReference>
<comment type="caution">
    <text evidence="8">The sequence shown here is derived from an EMBL/GenBank/DDBJ whole genome shotgun (WGS) entry which is preliminary data.</text>
</comment>
<feature type="region of interest" description="Disordered" evidence="6">
    <location>
        <begin position="147"/>
        <end position="167"/>
    </location>
</feature>
<evidence type="ECO:0000256" key="2">
    <source>
        <dbReference type="ARBA" id="ARBA00023015"/>
    </source>
</evidence>
<feature type="region of interest" description="Disordered" evidence="6">
    <location>
        <begin position="670"/>
        <end position="692"/>
    </location>
</feature>
<feature type="compositionally biased region" description="Low complexity" evidence="6">
    <location>
        <begin position="670"/>
        <end position="684"/>
    </location>
</feature>
<feature type="compositionally biased region" description="Basic and acidic residues" evidence="6">
    <location>
        <begin position="35"/>
        <end position="68"/>
    </location>
</feature>
<dbReference type="Pfam" id="PF03106">
    <property type="entry name" value="WRKY"/>
    <property type="match status" value="1"/>
</dbReference>
<feature type="region of interest" description="Disordered" evidence="6">
    <location>
        <begin position="593"/>
        <end position="629"/>
    </location>
</feature>
<dbReference type="PANTHER" id="PTHR31429">
    <property type="entry name" value="WRKY TRANSCRIPTION FACTOR 36-RELATED"/>
    <property type="match status" value="1"/>
</dbReference>
<dbReference type="InParanoid" id="A0A2P5F7C8"/>
<keyword evidence="3" id="KW-0238">DNA-binding</keyword>
<accession>A0A2P5F7C8</accession>
<dbReference type="GO" id="GO:0005634">
    <property type="term" value="C:nucleus"/>
    <property type="evidence" value="ECO:0007669"/>
    <property type="project" value="UniProtKB-SubCell"/>
</dbReference>
<evidence type="ECO:0000256" key="3">
    <source>
        <dbReference type="ARBA" id="ARBA00023125"/>
    </source>
</evidence>
<dbReference type="Gene3D" id="2.20.25.80">
    <property type="entry name" value="WRKY domain"/>
    <property type="match status" value="1"/>
</dbReference>
<keyword evidence="5" id="KW-0539">Nucleus</keyword>
<evidence type="ECO:0000256" key="1">
    <source>
        <dbReference type="ARBA" id="ARBA00004123"/>
    </source>
</evidence>
<evidence type="ECO:0000259" key="7">
    <source>
        <dbReference type="PROSITE" id="PS50811"/>
    </source>
</evidence>
<evidence type="ECO:0000256" key="5">
    <source>
        <dbReference type="ARBA" id="ARBA00023242"/>
    </source>
</evidence>
<keyword evidence="4" id="KW-0804">Transcription</keyword>
<dbReference type="GO" id="GO:0003700">
    <property type="term" value="F:DNA-binding transcription factor activity"/>
    <property type="evidence" value="ECO:0007669"/>
    <property type="project" value="InterPro"/>
</dbReference>
<reference evidence="9" key="1">
    <citation type="submission" date="2016-06" db="EMBL/GenBank/DDBJ databases">
        <title>Parallel loss of symbiosis genes in relatives of nitrogen-fixing non-legume Parasponia.</title>
        <authorList>
            <person name="Van Velzen R."/>
            <person name="Holmer R."/>
            <person name="Bu F."/>
            <person name="Rutten L."/>
            <person name="Van Zeijl A."/>
            <person name="Liu W."/>
            <person name="Santuari L."/>
            <person name="Cao Q."/>
            <person name="Sharma T."/>
            <person name="Shen D."/>
            <person name="Roswanjaya Y."/>
            <person name="Wardhani T."/>
            <person name="Kalhor M.S."/>
            <person name="Jansen J."/>
            <person name="Van den Hoogen J."/>
            <person name="Gungor B."/>
            <person name="Hartog M."/>
            <person name="Hontelez J."/>
            <person name="Verver J."/>
            <person name="Yang W.-C."/>
            <person name="Schijlen E."/>
            <person name="Repin R."/>
            <person name="Schilthuizen M."/>
            <person name="Schranz E."/>
            <person name="Heidstra R."/>
            <person name="Miyata K."/>
            <person name="Fedorova E."/>
            <person name="Kohlen W."/>
            <person name="Bisseling T."/>
            <person name="Smit S."/>
            <person name="Geurts R."/>
        </authorList>
    </citation>
    <scope>NUCLEOTIDE SEQUENCE [LARGE SCALE GENOMIC DNA]</scope>
    <source>
        <strain evidence="9">cv. RG33-2</strain>
    </source>
</reference>
<dbReference type="GO" id="GO:0043565">
    <property type="term" value="F:sequence-specific DNA binding"/>
    <property type="evidence" value="ECO:0007669"/>
    <property type="project" value="InterPro"/>
</dbReference>
<evidence type="ECO:0000256" key="4">
    <source>
        <dbReference type="ARBA" id="ARBA00023163"/>
    </source>
</evidence>
<feature type="domain" description="WRKY" evidence="7">
    <location>
        <begin position="299"/>
        <end position="365"/>
    </location>
</feature>